<dbReference type="InterPro" id="IPR050553">
    <property type="entry name" value="Thioredoxin_ResA/DsbE_sf"/>
</dbReference>
<dbReference type="InterPro" id="IPR013740">
    <property type="entry name" value="Redoxin"/>
</dbReference>
<dbReference type="InterPro" id="IPR013766">
    <property type="entry name" value="Thioredoxin_domain"/>
</dbReference>
<dbReference type="EMBL" id="CADCSU010000208">
    <property type="protein sequence ID" value="CAA9203630.1"/>
    <property type="molecule type" value="Genomic_DNA"/>
</dbReference>
<evidence type="ECO:0000256" key="4">
    <source>
        <dbReference type="ARBA" id="ARBA00023284"/>
    </source>
</evidence>
<dbReference type="SUPFAM" id="SSF52833">
    <property type="entry name" value="Thioredoxin-like"/>
    <property type="match status" value="1"/>
</dbReference>
<keyword evidence="2" id="KW-0201">Cytochrome c-type biogenesis</keyword>
<accession>A0A6J4GYZ7</accession>
<dbReference type="AlphaFoldDB" id="A0A6J4GYZ7"/>
<evidence type="ECO:0000256" key="3">
    <source>
        <dbReference type="ARBA" id="ARBA00023157"/>
    </source>
</evidence>
<dbReference type="Pfam" id="PF08534">
    <property type="entry name" value="Redoxin"/>
    <property type="match status" value="1"/>
</dbReference>
<evidence type="ECO:0000256" key="2">
    <source>
        <dbReference type="ARBA" id="ARBA00022748"/>
    </source>
</evidence>
<sequence length="412" mass="48325">MLYSLEGNFLPNIIQKKNYKKSDTLKIRTSSDIIFSHGYNVNEYSLYQFKPGDVVVFDYPNDHPNCEILNRKTLENDLNFVTELNLKINKNVKSDFQFFIENKRFRTKEEKNKIAKEYFDSRKIKFDSVSKTGTISEQIFTLIKTDLDYLQKEASNRNILKNPVNLSMPSGRHLVIKSFESIHQPKLLKSKNNSIIDSRAQLESVINDKEIEDNNRDYLLYQYMNDILLNFSKEDIKKFFELFKTAIHNKTVIKSLSEKYLLAVSNEFSVNDIALSDGTQNKFDLNHLIKTKYSNKIVYVDFWASWCGPCIAEMGASRNLRDAYKDKNVIFIFISIDKDVEKWKIASKKQKLFESGNDFITLNYPNSLFYKEIDLKTIPRYLIYNKKGELIHKNAPNPSNKEIEVEFNKLEK</sequence>
<dbReference type="GO" id="GO:0030313">
    <property type="term" value="C:cell envelope"/>
    <property type="evidence" value="ECO:0007669"/>
    <property type="project" value="UniProtKB-SubCell"/>
</dbReference>
<organism evidence="6 7">
    <name type="scientific">Flavobacterium bizetiae</name>
    <dbReference type="NCBI Taxonomy" id="2704140"/>
    <lineage>
        <taxon>Bacteria</taxon>
        <taxon>Pseudomonadati</taxon>
        <taxon>Bacteroidota</taxon>
        <taxon>Flavobacteriia</taxon>
        <taxon>Flavobacteriales</taxon>
        <taxon>Flavobacteriaceae</taxon>
        <taxon>Flavobacterium</taxon>
    </lineage>
</organism>
<dbReference type="Proteomes" id="UP000479938">
    <property type="component" value="Unassembled WGS sequence"/>
</dbReference>
<gene>
    <name evidence="6" type="primary">resA_11</name>
    <name evidence="6" type="ORF">FLA105534_04810</name>
</gene>
<keyword evidence="4" id="KW-0676">Redox-active center</keyword>
<dbReference type="PANTHER" id="PTHR42852">
    <property type="entry name" value="THIOL:DISULFIDE INTERCHANGE PROTEIN DSBE"/>
    <property type="match status" value="1"/>
</dbReference>
<name>A0A6J4GYZ7_9FLAO</name>
<feature type="domain" description="Thioredoxin" evidence="5">
    <location>
        <begin position="259"/>
        <end position="412"/>
    </location>
</feature>
<dbReference type="Gene3D" id="3.40.30.10">
    <property type="entry name" value="Glutaredoxin"/>
    <property type="match status" value="1"/>
</dbReference>
<dbReference type="GO" id="GO:0016491">
    <property type="term" value="F:oxidoreductase activity"/>
    <property type="evidence" value="ECO:0007669"/>
    <property type="project" value="InterPro"/>
</dbReference>
<keyword evidence="3" id="KW-1015">Disulfide bond</keyword>
<evidence type="ECO:0000259" key="5">
    <source>
        <dbReference type="PROSITE" id="PS51352"/>
    </source>
</evidence>
<proteinExistence type="predicted"/>
<dbReference type="CDD" id="cd02966">
    <property type="entry name" value="TlpA_like_family"/>
    <property type="match status" value="1"/>
</dbReference>
<protein>
    <submittedName>
        <fullName evidence="6">Thiol-disulfide oxidoreductase ResA</fullName>
    </submittedName>
</protein>
<evidence type="ECO:0000256" key="1">
    <source>
        <dbReference type="ARBA" id="ARBA00004196"/>
    </source>
</evidence>
<dbReference type="PANTHER" id="PTHR42852:SF6">
    <property type="entry name" value="THIOL:DISULFIDE INTERCHANGE PROTEIN DSBE"/>
    <property type="match status" value="1"/>
</dbReference>
<dbReference type="InterPro" id="IPR036249">
    <property type="entry name" value="Thioredoxin-like_sf"/>
</dbReference>
<evidence type="ECO:0000313" key="6">
    <source>
        <dbReference type="EMBL" id="CAA9203630.1"/>
    </source>
</evidence>
<dbReference type="GO" id="GO:0017004">
    <property type="term" value="P:cytochrome complex assembly"/>
    <property type="evidence" value="ECO:0007669"/>
    <property type="project" value="UniProtKB-KW"/>
</dbReference>
<keyword evidence="7" id="KW-1185">Reference proteome</keyword>
<comment type="subcellular location">
    <subcellularLocation>
        <location evidence="1">Cell envelope</location>
    </subcellularLocation>
</comment>
<evidence type="ECO:0000313" key="7">
    <source>
        <dbReference type="Proteomes" id="UP000479938"/>
    </source>
</evidence>
<dbReference type="PROSITE" id="PS51352">
    <property type="entry name" value="THIOREDOXIN_2"/>
    <property type="match status" value="1"/>
</dbReference>
<reference evidence="6 7" key="1">
    <citation type="submission" date="2020-02" db="EMBL/GenBank/DDBJ databases">
        <authorList>
            <person name="Criscuolo A."/>
        </authorList>
    </citation>
    <scope>NUCLEOTIDE SEQUENCE [LARGE SCALE GENOMIC DNA]</scope>
    <source>
        <strain evidence="6">CIP105534</strain>
    </source>
</reference>